<dbReference type="BioCyc" id="OYEL262768:G1G26-369-MONOMER"/>
<name>Q6YQR3_ONYPE</name>
<reference evidence="1 2" key="1">
    <citation type="journal article" date="2004" name="Nat. Genet.">
        <title>Reductive evolution suggested from the complete genome sequence of a plant-pathogenic phytoplasma.</title>
        <authorList>
            <person name="Oshima K."/>
            <person name="Kakizawa S."/>
            <person name="Nishigawa H."/>
            <person name="Jung H.-Y."/>
            <person name="Wei W."/>
            <person name="Suzuki S."/>
            <person name="Arashida R."/>
            <person name="Nakata D."/>
            <person name="Miyata S."/>
            <person name="Ugaki M."/>
            <person name="Namba S."/>
        </authorList>
    </citation>
    <scope>NUCLEOTIDE SEQUENCE [LARGE SCALE GENOMIC DNA]</scope>
    <source>
        <strain evidence="2">OY-M</strain>
    </source>
</reference>
<protein>
    <submittedName>
        <fullName evidence="1">Uncharacterized protein</fullName>
    </submittedName>
</protein>
<evidence type="ECO:0000313" key="2">
    <source>
        <dbReference type="Proteomes" id="UP000002523"/>
    </source>
</evidence>
<dbReference type="AlphaFoldDB" id="Q6YQR3"/>
<dbReference type="EMBL" id="AP006628">
    <property type="protein sequence ID" value="BAD04395.1"/>
    <property type="molecule type" value="Genomic_DNA"/>
</dbReference>
<dbReference type="KEGG" id="poy:PAM_310"/>
<gene>
    <name evidence="1" type="ordered locus">PAM_310</name>
</gene>
<keyword evidence="2" id="KW-1185">Reference proteome</keyword>
<proteinExistence type="predicted"/>
<dbReference type="HOGENOM" id="CLU_1702476_0_0_14"/>
<accession>Q6YQR3</accession>
<evidence type="ECO:0000313" key="1">
    <source>
        <dbReference type="EMBL" id="BAD04395.1"/>
    </source>
</evidence>
<sequence length="154" mass="18224">MWGPVFNTPDHTLTKWDGDVKFVKTATETPNNLLLLTSRAYDAQNNLLWGHEDTWDAAFYENNNQTKELYFAPESTSEADKKVDYQNESTCHYFYDQEGFDDGDFNRKRHYTLEDDQLKVDWAHKNTYDCEYNKDKLPKRKKYFNAMVPLIGNL</sequence>
<organism evidence="1 2">
    <name type="scientific">Onion yellows phytoplasma (strain OY-M)</name>
    <dbReference type="NCBI Taxonomy" id="262768"/>
    <lineage>
        <taxon>Bacteria</taxon>
        <taxon>Bacillati</taxon>
        <taxon>Mycoplasmatota</taxon>
        <taxon>Mollicutes</taxon>
        <taxon>Acholeplasmatales</taxon>
        <taxon>Acholeplasmataceae</taxon>
        <taxon>Candidatus Phytoplasma</taxon>
        <taxon>16SrI (Aster yellows group)</taxon>
    </lineage>
</organism>
<dbReference type="Proteomes" id="UP000002523">
    <property type="component" value="Chromosome"/>
</dbReference>